<name>A0A2A7AN38_9FIRM</name>
<dbReference type="Gene3D" id="3.40.50.300">
    <property type="entry name" value="P-loop containing nucleotide triphosphate hydrolases"/>
    <property type="match status" value="1"/>
</dbReference>
<accession>A0A2A7AN38</accession>
<dbReference type="EMBL" id="NMTY01000026">
    <property type="protein sequence ID" value="PDX80451.1"/>
    <property type="molecule type" value="Genomic_DNA"/>
</dbReference>
<dbReference type="Proteomes" id="UP000220005">
    <property type="component" value="Unassembled WGS sequence"/>
</dbReference>
<proteinExistence type="predicted"/>
<keyword evidence="1" id="KW-0808">Transferase</keyword>
<evidence type="ECO:0000313" key="2">
    <source>
        <dbReference type="Proteomes" id="UP000220005"/>
    </source>
</evidence>
<sequence>MSSIDFSTLTQKIAALLAAHPEQPVLIALDGRCGSGKTTLAGQLAEQFPASIVFHTDDYYLPPAQRIPDWEKTPCANMDLARLREELLRPARAGEPVFYRAYSCREGAYRPGQCIPAQPLSIVEGSYSHHPLLAGCYDLKVFVTCSPAEQTRRLQAREGERYSSFAARWIPLEEGYFKEYSIKEKADLVLDTTGHC</sequence>
<gene>
    <name evidence="1" type="ORF">CGS58_11930</name>
</gene>
<dbReference type="AlphaFoldDB" id="A0A2A7AN38"/>
<reference evidence="1 2" key="1">
    <citation type="journal article" date="2017" name="Front. Microbiol.">
        <title>New Insights into the Diversity of the Genus Faecalibacterium.</title>
        <authorList>
            <person name="Benevides L."/>
            <person name="Burman S."/>
            <person name="Martin R."/>
            <person name="Robert V."/>
            <person name="Thomas M."/>
            <person name="Miquel S."/>
            <person name="Chain F."/>
            <person name="Sokol H."/>
            <person name="Bermudez-Humaran L.G."/>
            <person name="Morrison M."/>
            <person name="Langella P."/>
            <person name="Azevedo V.A."/>
            <person name="Chatel J.M."/>
            <person name="Soares S."/>
        </authorList>
    </citation>
    <scope>NUCLEOTIDE SEQUENCE [LARGE SCALE GENOMIC DNA]</scope>
    <source>
        <strain evidence="1 2">CNCM I 4575</strain>
    </source>
</reference>
<dbReference type="InterPro" id="IPR027417">
    <property type="entry name" value="P-loop_NTPase"/>
</dbReference>
<organism evidence="1 2">
    <name type="scientific">Faecalibacterium prausnitzii</name>
    <dbReference type="NCBI Taxonomy" id="853"/>
    <lineage>
        <taxon>Bacteria</taxon>
        <taxon>Bacillati</taxon>
        <taxon>Bacillota</taxon>
        <taxon>Clostridia</taxon>
        <taxon>Eubacteriales</taxon>
        <taxon>Oscillospiraceae</taxon>
        <taxon>Faecalibacterium</taxon>
    </lineage>
</organism>
<dbReference type="SUPFAM" id="SSF52540">
    <property type="entry name" value="P-loop containing nucleoside triphosphate hydrolases"/>
    <property type="match status" value="1"/>
</dbReference>
<comment type="caution">
    <text evidence="1">The sequence shown here is derived from an EMBL/GenBank/DDBJ whole genome shotgun (WGS) entry which is preliminary data.</text>
</comment>
<keyword evidence="1" id="KW-0418">Kinase</keyword>
<dbReference type="GO" id="GO:0016301">
    <property type="term" value="F:kinase activity"/>
    <property type="evidence" value="ECO:0007669"/>
    <property type="project" value="UniProtKB-KW"/>
</dbReference>
<dbReference type="RefSeq" id="WP_097840015.1">
    <property type="nucleotide sequence ID" value="NZ_NMTY01000026.1"/>
</dbReference>
<protein>
    <submittedName>
        <fullName evidence="1">Uridine kinase</fullName>
    </submittedName>
</protein>
<evidence type="ECO:0000313" key="1">
    <source>
        <dbReference type="EMBL" id="PDX80451.1"/>
    </source>
</evidence>